<dbReference type="Proteomes" id="UP000240880">
    <property type="component" value="Unassembled WGS sequence"/>
</dbReference>
<dbReference type="AlphaFoldDB" id="A0A2R6A8Q4"/>
<name>A0A2R6A8Q4_9ARCH</name>
<evidence type="ECO:0000259" key="1">
    <source>
        <dbReference type="Pfam" id="PF24463"/>
    </source>
</evidence>
<dbReference type="Pfam" id="PF24463">
    <property type="entry name" value="DUF7577"/>
    <property type="match status" value="1"/>
</dbReference>
<sequence length="161" mass="17386">MIQKTYPTTVDPEGLAQKLVQTFQAQGYEVQKLNSGGDIYVQIRKAGILRTVTGLSQALTVHIQKTNEGTVVSLGQGRWADKAIVEAAGFFFFTPLMIPASWGLYEQHKLPGKILKVIDEYAASVGVSHIDQKIVEVIHCPHCGVTNVAGAKFCSACGSPL</sequence>
<dbReference type="EMBL" id="NEXC01000059">
    <property type="protein sequence ID" value="PSN82663.1"/>
    <property type="molecule type" value="Genomic_DNA"/>
</dbReference>
<comment type="caution">
    <text evidence="2">The sequence shown here is derived from an EMBL/GenBank/DDBJ whole genome shotgun (WGS) entry which is preliminary data.</text>
</comment>
<gene>
    <name evidence="2" type="ORF">B9Q01_07350</name>
</gene>
<accession>A0A2R6A8Q4</accession>
<evidence type="ECO:0000313" key="3">
    <source>
        <dbReference type="Proteomes" id="UP000240880"/>
    </source>
</evidence>
<organism evidence="2 3">
    <name type="scientific">Candidatus Marsarchaeota G1 archaeon OSP_D</name>
    <dbReference type="NCBI Taxonomy" id="1978155"/>
    <lineage>
        <taxon>Archaea</taxon>
        <taxon>Candidatus Marsarchaeota</taxon>
        <taxon>Candidatus Marsarchaeota group 1</taxon>
    </lineage>
</organism>
<proteinExistence type="predicted"/>
<feature type="domain" description="DUF7577" evidence="1">
    <location>
        <begin position="136"/>
        <end position="161"/>
    </location>
</feature>
<dbReference type="InterPro" id="IPR055999">
    <property type="entry name" value="DUF7577"/>
</dbReference>
<evidence type="ECO:0000313" key="2">
    <source>
        <dbReference type="EMBL" id="PSN82663.1"/>
    </source>
</evidence>
<protein>
    <recommendedName>
        <fullName evidence="1">DUF7577 domain-containing protein</fullName>
    </recommendedName>
</protein>
<reference evidence="2 3" key="1">
    <citation type="submission" date="2017-04" db="EMBL/GenBank/DDBJ databases">
        <title>Novel microbial lineages endemic to geothermal iron-oxide mats fill important gaps in the evolutionary history of Archaea.</title>
        <authorList>
            <person name="Jay Z.J."/>
            <person name="Beam J.P."/>
            <person name="Dlakic M."/>
            <person name="Rusch D.B."/>
            <person name="Kozubal M.A."/>
            <person name="Inskeep W.P."/>
        </authorList>
    </citation>
    <scope>NUCLEOTIDE SEQUENCE [LARGE SCALE GENOMIC DNA]</scope>
    <source>
        <strain evidence="2">OSP_D</strain>
    </source>
</reference>